<evidence type="ECO:0000313" key="11">
    <source>
        <dbReference type="Ensembl" id="ENSCAFP00020030389.1"/>
    </source>
</evidence>
<evidence type="ECO:0000256" key="9">
    <source>
        <dbReference type="SAM" id="Coils"/>
    </source>
</evidence>
<dbReference type="Proteomes" id="UP000694391">
    <property type="component" value="Unplaced"/>
</dbReference>
<keyword evidence="5 9" id="KW-0175">Coiled coil</keyword>
<evidence type="ECO:0000313" key="12">
    <source>
        <dbReference type="Proteomes" id="UP000694391"/>
    </source>
</evidence>
<accession>A0A8C0R6R7</accession>
<dbReference type="AlphaFoldDB" id="A0A8C0R6R7"/>
<organism evidence="11 12">
    <name type="scientific">Canis lupus dingo</name>
    <name type="common">dingo</name>
    <dbReference type="NCBI Taxonomy" id="286419"/>
    <lineage>
        <taxon>Eukaryota</taxon>
        <taxon>Metazoa</taxon>
        <taxon>Chordata</taxon>
        <taxon>Craniata</taxon>
        <taxon>Vertebrata</taxon>
        <taxon>Euteleostomi</taxon>
        <taxon>Mammalia</taxon>
        <taxon>Eutheria</taxon>
        <taxon>Laurasiatheria</taxon>
        <taxon>Carnivora</taxon>
        <taxon>Caniformia</taxon>
        <taxon>Canidae</taxon>
        <taxon>Canis</taxon>
    </lineage>
</organism>
<dbReference type="GO" id="GO:0005819">
    <property type="term" value="C:spindle"/>
    <property type="evidence" value="ECO:0007669"/>
    <property type="project" value="UniProtKB-SubCell"/>
</dbReference>
<comment type="similarity">
    <text evidence="8">Belongs to the CCDC69 family.</text>
</comment>
<evidence type="ECO:0000256" key="3">
    <source>
        <dbReference type="ARBA" id="ARBA00022490"/>
    </source>
</evidence>
<evidence type="ECO:0000256" key="10">
    <source>
        <dbReference type="SAM" id="MobiDB-lite"/>
    </source>
</evidence>
<feature type="compositionally biased region" description="Basic and acidic residues" evidence="10">
    <location>
        <begin position="15"/>
        <end position="24"/>
    </location>
</feature>
<evidence type="ECO:0000256" key="4">
    <source>
        <dbReference type="ARBA" id="ARBA00022707"/>
    </source>
</evidence>
<evidence type="ECO:0000256" key="7">
    <source>
        <dbReference type="ARBA" id="ARBA00023288"/>
    </source>
</evidence>
<dbReference type="InterPro" id="IPR051293">
    <property type="entry name" value="MTUS1/CCDC69"/>
</dbReference>
<feature type="coiled-coil region" evidence="9">
    <location>
        <begin position="105"/>
        <end position="209"/>
    </location>
</feature>
<evidence type="ECO:0000256" key="6">
    <source>
        <dbReference type="ARBA" id="ARBA00023212"/>
    </source>
</evidence>
<keyword evidence="6" id="KW-0206">Cytoskeleton</keyword>
<dbReference type="PANTHER" id="PTHR24200:SF6">
    <property type="entry name" value="COILED-COIL DOMAIN-CONTAINING PROTEIN 69"/>
    <property type="match status" value="1"/>
</dbReference>
<dbReference type="GeneTree" id="ENSGT00950000183026"/>
<protein>
    <submittedName>
        <fullName evidence="11">Uncharacterized protein</fullName>
    </submittedName>
</protein>
<keyword evidence="12" id="KW-1185">Reference proteome</keyword>
<keyword evidence="4" id="KW-0519">Myristate</keyword>
<dbReference type="GO" id="GO:0005737">
    <property type="term" value="C:cytoplasm"/>
    <property type="evidence" value="ECO:0007669"/>
    <property type="project" value="TreeGrafter"/>
</dbReference>
<proteinExistence type="inferred from homology"/>
<evidence type="ECO:0000256" key="1">
    <source>
        <dbReference type="ARBA" id="ARBA00004186"/>
    </source>
</evidence>
<dbReference type="GO" id="GO:0008017">
    <property type="term" value="F:microtubule binding"/>
    <property type="evidence" value="ECO:0007669"/>
    <property type="project" value="TreeGrafter"/>
</dbReference>
<comment type="subcellular location">
    <subcellularLocation>
        <location evidence="1">Cytoplasm</location>
        <location evidence="1">Cytoskeleton</location>
        <location evidence="1">Spindle</location>
    </subcellularLocation>
    <subcellularLocation>
        <location evidence="2">Midbody</location>
    </subcellularLocation>
</comment>
<evidence type="ECO:0000256" key="2">
    <source>
        <dbReference type="ARBA" id="ARBA00004214"/>
    </source>
</evidence>
<dbReference type="PANTHER" id="PTHR24200">
    <property type="entry name" value="TOUCAN, ISOFORM A"/>
    <property type="match status" value="1"/>
</dbReference>
<dbReference type="GO" id="GO:0005634">
    <property type="term" value="C:nucleus"/>
    <property type="evidence" value="ECO:0007669"/>
    <property type="project" value="TreeGrafter"/>
</dbReference>
<reference evidence="11" key="2">
    <citation type="submission" date="2025-09" db="UniProtKB">
        <authorList>
            <consortium name="Ensembl"/>
        </authorList>
    </citation>
    <scope>IDENTIFICATION</scope>
</reference>
<keyword evidence="3" id="KW-0963">Cytoplasm</keyword>
<evidence type="ECO:0000256" key="5">
    <source>
        <dbReference type="ARBA" id="ARBA00023054"/>
    </source>
</evidence>
<dbReference type="Ensembl" id="ENSCAFT00020035046.1">
    <property type="protein sequence ID" value="ENSCAFP00020030389.1"/>
    <property type="gene ID" value="ENSCAFG00020023705.1"/>
</dbReference>
<sequence>MIVTERERQRHRQREKQAPCREPDVGFDPGSPGSHPGPKAGAKPLRHPGILWISHLKPFLSWRLELSPLTPDLLHPLCHIPDLPSAVCEFFASSPVATAVQLCPSEEAEQCQKEITRILQQHEEERKKWAQQVEKERELELREKLDEQRRVLDGEHEETLQVLRASHEQEKEALTQSFEEAKATLQETIDELSSQLEVFQAKMKRVEESILSRDYKKHIQVGGREGFPFSDLQGSQGLGNRKGQALFKGPDLTLLLSQGPGRNRIPVSLKGKGRMREKHRENRKCLGSGFERNYMQRANLPLSTSIITYLNDSSSSVVVVGLASEASVRLE</sequence>
<evidence type="ECO:0000256" key="8">
    <source>
        <dbReference type="ARBA" id="ARBA00038407"/>
    </source>
</evidence>
<name>A0A8C0R6R7_CANLU</name>
<dbReference type="GO" id="GO:0030496">
    <property type="term" value="C:midbody"/>
    <property type="evidence" value="ECO:0007669"/>
    <property type="project" value="UniProtKB-SubCell"/>
</dbReference>
<keyword evidence="7" id="KW-0449">Lipoprotein</keyword>
<feature type="region of interest" description="Disordered" evidence="10">
    <location>
        <begin position="1"/>
        <end position="43"/>
    </location>
</feature>
<reference evidence="11" key="1">
    <citation type="submission" date="2025-08" db="UniProtKB">
        <authorList>
            <consortium name="Ensembl"/>
        </authorList>
    </citation>
    <scope>IDENTIFICATION</scope>
</reference>